<protein>
    <submittedName>
        <fullName evidence="2">Uncharacterized protein</fullName>
    </submittedName>
</protein>
<sequence>MTSDTMVRVGRGGAGNYHSAPVNKDAVPLAPSKSQVARATQPASAPTLTGRGGAGNIVSEPDAAAHTQGRLQDLEAGGSGPQVTATDAAAAVAASNNSSHHQHGMLAGRGGAGNWHDTTTADAAQAKNAEEVQQSAQAQKKATAHVDGELRRPQPTHNRIRHCERRHNR</sequence>
<dbReference type="OrthoDB" id="4159136at2759"/>
<dbReference type="RefSeq" id="XP_008599287.1">
    <property type="nucleotide sequence ID" value="XM_008601065.1"/>
</dbReference>
<dbReference type="AlphaFoldDB" id="J5JHU5"/>
<dbReference type="HOGENOM" id="CLU_112553_0_0_1"/>
<feature type="compositionally biased region" description="Basic residues" evidence="1">
    <location>
        <begin position="158"/>
        <end position="169"/>
    </location>
</feature>
<organism evidence="2 3">
    <name type="scientific">Beauveria bassiana (strain ARSEF 2860)</name>
    <name type="common">White muscardine disease fungus</name>
    <name type="synonym">Tritirachium shiotae</name>
    <dbReference type="NCBI Taxonomy" id="655819"/>
    <lineage>
        <taxon>Eukaryota</taxon>
        <taxon>Fungi</taxon>
        <taxon>Dikarya</taxon>
        <taxon>Ascomycota</taxon>
        <taxon>Pezizomycotina</taxon>
        <taxon>Sordariomycetes</taxon>
        <taxon>Hypocreomycetidae</taxon>
        <taxon>Hypocreales</taxon>
        <taxon>Cordycipitaceae</taxon>
        <taxon>Beauveria</taxon>
    </lineage>
</organism>
<dbReference type="GeneID" id="19888980"/>
<feature type="compositionally biased region" description="Low complexity" evidence="1">
    <location>
        <begin position="83"/>
        <end position="94"/>
    </location>
</feature>
<dbReference type="InterPro" id="IPR022024">
    <property type="entry name" value="DUF3602"/>
</dbReference>
<dbReference type="EMBL" id="JH725165">
    <property type="protein sequence ID" value="EJP65198.1"/>
    <property type="molecule type" value="Genomic_DNA"/>
</dbReference>
<dbReference type="Proteomes" id="UP000002762">
    <property type="component" value="Unassembled WGS sequence"/>
</dbReference>
<feature type="compositionally biased region" description="Polar residues" evidence="1">
    <location>
        <begin position="32"/>
        <end position="47"/>
    </location>
</feature>
<keyword evidence="3" id="KW-1185">Reference proteome</keyword>
<dbReference type="InterPro" id="IPR053203">
    <property type="entry name" value="Cisplatin_resist-associated"/>
</dbReference>
<reference evidence="2 3" key="1">
    <citation type="journal article" date="2012" name="Sci. Rep.">
        <title>Genomic perspectives on the evolution of fungal entomopathogenicity in Beauveria bassiana.</title>
        <authorList>
            <person name="Xiao G."/>
            <person name="Ying S.H."/>
            <person name="Zheng P."/>
            <person name="Wang Z.L."/>
            <person name="Zhang S."/>
            <person name="Xie X.Q."/>
            <person name="Shang Y."/>
            <person name="St Leger R.J."/>
            <person name="Zhao G.P."/>
            <person name="Wang C."/>
            <person name="Feng M.G."/>
        </authorList>
    </citation>
    <scope>NUCLEOTIDE SEQUENCE [LARGE SCALE GENOMIC DNA]</scope>
    <source>
        <strain evidence="2 3">ARSEF 2860</strain>
    </source>
</reference>
<name>J5JHU5_BEAB2</name>
<accession>J5JHU5</accession>
<evidence type="ECO:0000256" key="1">
    <source>
        <dbReference type="SAM" id="MobiDB-lite"/>
    </source>
</evidence>
<proteinExistence type="predicted"/>
<dbReference type="Pfam" id="PF12223">
    <property type="entry name" value="DUF3602"/>
    <property type="match status" value="2"/>
</dbReference>
<dbReference type="InParanoid" id="J5JHU5"/>
<gene>
    <name evidence="2" type="ORF">BBA_05968</name>
</gene>
<dbReference type="PANTHER" id="PTHR34693">
    <property type="entry name" value="PROTEIN PAR32"/>
    <property type="match status" value="1"/>
</dbReference>
<evidence type="ECO:0000313" key="2">
    <source>
        <dbReference type="EMBL" id="EJP65198.1"/>
    </source>
</evidence>
<dbReference type="PANTHER" id="PTHR34693:SF1">
    <property type="entry name" value="PROTEIN PAR32"/>
    <property type="match status" value="1"/>
</dbReference>
<evidence type="ECO:0000313" key="3">
    <source>
        <dbReference type="Proteomes" id="UP000002762"/>
    </source>
</evidence>
<feature type="region of interest" description="Disordered" evidence="1">
    <location>
        <begin position="1"/>
        <end position="169"/>
    </location>
</feature>